<evidence type="ECO:0000259" key="4">
    <source>
        <dbReference type="Pfam" id="PF00248"/>
    </source>
</evidence>
<keyword evidence="2" id="KW-0521">NADP</keyword>
<dbReference type="AlphaFoldDB" id="A0A8K1C9D7"/>
<evidence type="ECO:0000313" key="6">
    <source>
        <dbReference type="Proteomes" id="UP000794436"/>
    </source>
</evidence>
<dbReference type="InterPro" id="IPR005399">
    <property type="entry name" value="K_chnl_volt-dep_bsu_KCNAB-rel"/>
</dbReference>
<dbReference type="Pfam" id="PF00248">
    <property type="entry name" value="Aldo_ket_red"/>
    <property type="match status" value="1"/>
</dbReference>
<keyword evidence="3" id="KW-0560">Oxidoreductase</keyword>
<feature type="domain" description="NADP-dependent oxidoreductase" evidence="4">
    <location>
        <begin position="23"/>
        <end position="325"/>
    </location>
</feature>
<dbReference type="InterPro" id="IPR036812">
    <property type="entry name" value="NAD(P)_OxRdtase_dom_sf"/>
</dbReference>
<comment type="caution">
    <text evidence="5">The sequence shown here is derived from an EMBL/GenBank/DDBJ whole genome shotgun (WGS) entry which is preliminary data.</text>
</comment>
<reference evidence="5" key="1">
    <citation type="submission" date="2019-03" db="EMBL/GenBank/DDBJ databases">
        <title>Long read genome sequence of the mycoparasitic Pythium oligandrum ATCC 38472 isolated from sugarbeet rhizosphere.</title>
        <authorList>
            <person name="Gaulin E."/>
        </authorList>
    </citation>
    <scope>NUCLEOTIDE SEQUENCE</scope>
    <source>
        <strain evidence="5">ATCC 38472_TT</strain>
    </source>
</reference>
<comment type="similarity">
    <text evidence="1">Belongs to the shaker potassium channel beta subunit family.</text>
</comment>
<dbReference type="OrthoDB" id="2310150at2759"/>
<dbReference type="InterPro" id="IPR023210">
    <property type="entry name" value="NADP_OxRdtase_dom"/>
</dbReference>
<name>A0A8K1C9D7_PYTOL</name>
<dbReference type="EMBL" id="SPLM01000110">
    <property type="protein sequence ID" value="TMW58879.1"/>
    <property type="molecule type" value="Genomic_DNA"/>
</dbReference>
<dbReference type="PRINTS" id="PR01577">
    <property type="entry name" value="KCNABCHANNEL"/>
</dbReference>
<organism evidence="5 6">
    <name type="scientific">Pythium oligandrum</name>
    <name type="common">Mycoparasitic fungus</name>
    <dbReference type="NCBI Taxonomy" id="41045"/>
    <lineage>
        <taxon>Eukaryota</taxon>
        <taxon>Sar</taxon>
        <taxon>Stramenopiles</taxon>
        <taxon>Oomycota</taxon>
        <taxon>Peronosporomycetes</taxon>
        <taxon>Pythiales</taxon>
        <taxon>Pythiaceae</taxon>
        <taxon>Pythium</taxon>
    </lineage>
</organism>
<dbReference type="PANTHER" id="PTHR43150">
    <property type="entry name" value="HYPERKINETIC, ISOFORM M"/>
    <property type="match status" value="1"/>
</dbReference>
<dbReference type="Proteomes" id="UP000794436">
    <property type="component" value="Unassembled WGS sequence"/>
</dbReference>
<protein>
    <recommendedName>
        <fullName evidence="4">NADP-dependent oxidoreductase domain-containing protein</fullName>
    </recommendedName>
</protein>
<dbReference type="PANTHER" id="PTHR43150:SF2">
    <property type="entry name" value="HYPERKINETIC, ISOFORM M"/>
    <property type="match status" value="1"/>
</dbReference>
<evidence type="ECO:0000256" key="1">
    <source>
        <dbReference type="ARBA" id="ARBA00006515"/>
    </source>
</evidence>
<proteinExistence type="inferred from homology"/>
<dbReference type="GO" id="GO:0016491">
    <property type="term" value="F:oxidoreductase activity"/>
    <property type="evidence" value="ECO:0007669"/>
    <property type="project" value="UniProtKB-KW"/>
</dbReference>
<evidence type="ECO:0000256" key="2">
    <source>
        <dbReference type="ARBA" id="ARBA00022857"/>
    </source>
</evidence>
<keyword evidence="6" id="KW-1185">Reference proteome</keyword>
<dbReference type="SUPFAM" id="SSF51430">
    <property type="entry name" value="NAD(P)-linked oxidoreductase"/>
    <property type="match status" value="1"/>
</dbReference>
<evidence type="ECO:0000313" key="5">
    <source>
        <dbReference type="EMBL" id="TMW58879.1"/>
    </source>
</evidence>
<sequence>MAASSTPMKYRFLGDSGLLVSQISIGSWVTFADTATVNNAYDIMSYGYENGINLWDTAEAYGDGVAEKVLGQVFHRGVENKLWTREDLVITTKLFVGKDGPNSRGLNRKHLIEGTKASLKRMQLDYVDVLFCHRPEPYTPIEETVRAMNFIINQGWAFYWGTSEWLSSEIFEACEIADRLGLIRPICEQPEYNLFERSRVEMDYDILYKKYKLGLTTWSPLKFGLLTGKYGSGIPEGSRLSMDYHLGLLKGEFEKKVQQVEQLRPIAAELDCTLAQLALAWATSNERVSTLIVGATSVKQLEENLKALDVVPKLTDDVKARIEAVIPRELKIATHDRFATIREKYL</sequence>
<gene>
    <name evidence="5" type="ORF">Poli38472_007024</name>
</gene>
<dbReference type="Gene3D" id="3.20.20.100">
    <property type="entry name" value="NADP-dependent oxidoreductase domain"/>
    <property type="match status" value="1"/>
</dbReference>
<evidence type="ECO:0000256" key="3">
    <source>
        <dbReference type="ARBA" id="ARBA00023002"/>
    </source>
</evidence>
<accession>A0A8K1C9D7</accession>